<proteinExistence type="predicted"/>
<sequence>MPEAPWGELPLSPLEGFPSIEDWERYSLYLRHLGFWLLLSETINAEDLLAVTAYLVPGSRNFLRNVCLSFPLRHGQLRKVINAVFQRLSKSRGAQENRLTLVWLTLEPWAGRPGLSLLFCSRHEKDARHGRGMVCPARGGSVVPVGNSTLFSPIVQIRFFSQTPCFLIQNHFLFAYRLTRPFGRPKEGQGQSFSFFIIFVAARYPYCSLCLGLPPIALAISYVQLAPTLARPARPE</sequence>
<keyword evidence="2" id="KW-1185">Reference proteome</keyword>
<dbReference type="Proteomes" id="UP001418222">
    <property type="component" value="Unassembled WGS sequence"/>
</dbReference>
<dbReference type="EMBL" id="JBBWWQ010000014">
    <property type="protein sequence ID" value="KAK8930548.1"/>
    <property type="molecule type" value="Genomic_DNA"/>
</dbReference>
<accession>A0AAP0G073</accession>
<evidence type="ECO:0000313" key="1">
    <source>
        <dbReference type="EMBL" id="KAK8930548.1"/>
    </source>
</evidence>
<dbReference type="AlphaFoldDB" id="A0AAP0G073"/>
<reference evidence="1 2" key="1">
    <citation type="journal article" date="2022" name="Nat. Plants">
        <title>Genomes of leafy and leafless Platanthera orchids illuminate the evolution of mycoheterotrophy.</title>
        <authorList>
            <person name="Li M.H."/>
            <person name="Liu K.W."/>
            <person name="Li Z."/>
            <person name="Lu H.C."/>
            <person name="Ye Q.L."/>
            <person name="Zhang D."/>
            <person name="Wang J.Y."/>
            <person name="Li Y.F."/>
            <person name="Zhong Z.M."/>
            <person name="Liu X."/>
            <person name="Yu X."/>
            <person name="Liu D.K."/>
            <person name="Tu X.D."/>
            <person name="Liu B."/>
            <person name="Hao Y."/>
            <person name="Liao X.Y."/>
            <person name="Jiang Y.T."/>
            <person name="Sun W.H."/>
            <person name="Chen J."/>
            <person name="Chen Y.Q."/>
            <person name="Ai Y."/>
            <person name="Zhai J.W."/>
            <person name="Wu S.S."/>
            <person name="Zhou Z."/>
            <person name="Hsiao Y.Y."/>
            <person name="Wu W.L."/>
            <person name="Chen Y.Y."/>
            <person name="Lin Y.F."/>
            <person name="Hsu J.L."/>
            <person name="Li C.Y."/>
            <person name="Wang Z.W."/>
            <person name="Zhao X."/>
            <person name="Zhong W.Y."/>
            <person name="Ma X.K."/>
            <person name="Ma L."/>
            <person name="Huang J."/>
            <person name="Chen G.Z."/>
            <person name="Huang M.Z."/>
            <person name="Huang L."/>
            <person name="Peng D.H."/>
            <person name="Luo Y.B."/>
            <person name="Zou S.Q."/>
            <person name="Chen S.P."/>
            <person name="Lan S."/>
            <person name="Tsai W.C."/>
            <person name="Van de Peer Y."/>
            <person name="Liu Z.J."/>
        </authorList>
    </citation>
    <scope>NUCLEOTIDE SEQUENCE [LARGE SCALE GENOMIC DNA]</scope>
    <source>
        <strain evidence="1">Lor287</strain>
    </source>
</reference>
<comment type="caution">
    <text evidence="1">The sequence shown here is derived from an EMBL/GenBank/DDBJ whole genome shotgun (WGS) entry which is preliminary data.</text>
</comment>
<evidence type="ECO:0000313" key="2">
    <source>
        <dbReference type="Proteomes" id="UP001418222"/>
    </source>
</evidence>
<gene>
    <name evidence="1" type="ORF">KSP39_PZI016218</name>
</gene>
<protein>
    <submittedName>
        <fullName evidence="1">Uncharacterized protein</fullName>
    </submittedName>
</protein>
<name>A0AAP0G073_9ASPA</name>
<organism evidence="1 2">
    <name type="scientific">Platanthera zijinensis</name>
    <dbReference type="NCBI Taxonomy" id="2320716"/>
    <lineage>
        <taxon>Eukaryota</taxon>
        <taxon>Viridiplantae</taxon>
        <taxon>Streptophyta</taxon>
        <taxon>Embryophyta</taxon>
        <taxon>Tracheophyta</taxon>
        <taxon>Spermatophyta</taxon>
        <taxon>Magnoliopsida</taxon>
        <taxon>Liliopsida</taxon>
        <taxon>Asparagales</taxon>
        <taxon>Orchidaceae</taxon>
        <taxon>Orchidoideae</taxon>
        <taxon>Orchideae</taxon>
        <taxon>Orchidinae</taxon>
        <taxon>Platanthera</taxon>
    </lineage>
</organism>